<comment type="caution">
    <text evidence="2">The sequence shown here is derived from an EMBL/GenBank/DDBJ whole genome shotgun (WGS) entry which is preliminary data.</text>
</comment>
<dbReference type="EMBL" id="BNJK01000001">
    <property type="protein sequence ID" value="GHO97408.1"/>
    <property type="molecule type" value="Genomic_DNA"/>
</dbReference>
<dbReference type="Proteomes" id="UP000597444">
    <property type="component" value="Unassembled WGS sequence"/>
</dbReference>
<dbReference type="AlphaFoldDB" id="A0A8J3IZ89"/>
<sequence>MRWCFGEEHAYHLIRPEIAHYVIETTKELADLLGISIDEEAGKSED</sequence>
<accession>A0A8J3IZ89</accession>
<organism evidence="2 3">
    <name type="scientific">Reticulibacter mediterranei</name>
    <dbReference type="NCBI Taxonomy" id="2778369"/>
    <lineage>
        <taxon>Bacteria</taxon>
        <taxon>Bacillati</taxon>
        <taxon>Chloroflexota</taxon>
        <taxon>Ktedonobacteria</taxon>
        <taxon>Ktedonobacterales</taxon>
        <taxon>Reticulibacteraceae</taxon>
        <taxon>Reticulibacter</taxon>
    </lineage>
</organism>
<evidence type="ECO:0000313" key="3">
    <source>
        <dbReference type="Proteomes" id="UP000597444"/>
    </source>
</evidence>
<keyword evidence="3" id="KW-1185">Reference proteome</keyword>
<reference evidence="2" key="1">
    <citation type="submission" date="2020-10" db="EMBL/GenBank/DDBJ databases">
        <title>Taxonomic study of unclassified bacteria belonging to the class Ktedonobacteria.</title>
        <authorList>
            <person name="Yabe S."/>
            <person name="Wang C.M."/>
            <person name="Zheng Y."/>
            <person name="Sakai Y."/>
            <person name="Cavaletti L."/>
            <person name="Monciardini P."/>
            <person name="Donadio S."/>
        </authorList>
    </citation>
    <scope>NUCLEOTIDE SEQUENCE</scope>
    <source>
        <strain evidence="2">ID150040</strain>
    </source>
</reference>
<protein>
    <submittedName>
        <fullName evidence="2">Uncharacterized protein</fullName>
    </submittedName>
</protein>
<gene>
    <name evidence="1" type="ORF">KSF_074560</name>
    <name evidence="2" type="ORF">KSF_112810</name>
</gene>
<name>A0A8J3IZ89_9CHLR</name>
<dbReference type="EMBL" id="BNJK01000004">
    <property type="protein sequence ID" value="GHP01234.1"/>
    <property type="molecule type" value="Genomic_DNA"/>
</dbReference>
<proteinExistence type="predicted"/>
<evidence type="ECO:0000313" key="2">
    <source>
        <dbReference type="EMBL" id="GHP01234.1"/>
    </source>
</evidence>
<evidence type="ECO:0000313" key="1">
    <source>
        <dbReference type="EMBL" id="GHO97408.1"/>
    </source>
</evidence>
<dbReference type="RefSeq" id="WP_220207964.1">
    <property type="nucleotide sequence ID" value="NZ_BNJK01000001.1"/>
</dbReference>